<evidence type="ECO:0000256" key="1">
    <source>
        <dbReference type="SAM" id="MobiDB-lite"/>
    </source>
</evidence>
<feature type="compositionally biased region" description="Acidic residues" evidence="1">
    <location>
        <begin position="83"/>
        <end position="100"/>
    </location>
</feature>
<protein>
    <submittedName>
        <fullName evidence="2">Uncharacterized protein</fullName>
    </submittedName>
</protein>
<proteinExistence type="predicted"/>
<dbReference type="EMBL" id="LR862141">
    <property type="protein sequence ID" value="CAD1821710.1"/>
    <property type="molecule type" value="Genomic_DNA"/>
</dbReference>
<evidence type="ECO:0000313" key="2">
    <source>
        <dbReference type="EMBL" id="CAD1821710.1"/>
    </source>
</evidence>
<feature type="region of interest" description="Disordered" evidence="1">
    <location>
        <begin position="77"/>
        <end position="100"/>
    </location>
</feature>
<accession>A0A6V7NSX9</accession>
<dbReference type="AlphaFoldDB" id="A0A6V7NSX9"/>
<feature type="region of interest" description="Disordered" evidence="1">
    <location>
        <begin position="1"/>
        <end position="21"/>
    </location>
</feature>
<sequence length="100" mass="11525">MGIKWAKIRKSEESIDDEDPDLEQVDMEWNTASISLPEYIASSDYAIASLRRNDVDSIIIQKDDQLFKEIDQIAQDETLVGENIEEDDEGEEQMEVDEDE</sequence>
<organism evidence="2">
    <name type="scientific">Ananas comosus var. bracteatus</name>
    <name type="common">red pineapple</name>
    <dbReference type="NCBI Taxonomy" id="296719"/>
    <lineage>
        <taxon>Eukaryota</taxon>
        <taxon>Viridiplantae</taxon>
        <taxon>Streptophyta</taxon>
        <taxon>Embryophyta</taxon>
        <taxon>Tracheophyta</taxon>
        <taxon>Spermatophyta</taxon>
        <taxon>Magnoliopsida</taxon>
        <taxon>Liliopsida</taxon>
        <taxon>Poales</taxon>
        <taxon>Bromeliaceae</taxon>
        <taxon>Bromelioideae</taxon>
        <taxon>Ananas</taxon>
    </lineage>
</organism>
<reference evidence="2" key="1">
    <citation type="submission" date="2020-07" db="EMBL/GenBank/DDBJ databases">
        <authorList>
            <person name="Lin J."/>
        </authorList>
    </citation>
    <scope>NUCLEOTIDE SEQUENCE</scope>
</reference>
<gene>
    <name evidence="2" type="ORF">CB5_LOCUS4921</name>
</gene>
<name>A0A6V7NSX9_ANACO</name>